<keyword evidence="5" id="KW-0804">Transcription</keyword>
<feature type="domain" description="RNA polymerase sigma-70 region 2" evidence="6">
    <location>
        <begin position="2"/>
        <end position="52"/>
    </location>
</feature>
<feature type="domain" description="RNA polymerase sigma factor 70 region 4 type 2" evidence="7">
    <location>
        <begin position="82"/>
        <end position="133"/>
    </location>
</feature>
<dbReference type="PANTHER" id="PTHR43133:SF50">
    <property type="entry name" value="ECF RNA POLYMERASE SIGMA FACTOR SIGM"/>
    <property type="match status" value="1"/>
</dbReference>
<evidence type="ECO:0000256" key="2">
    <source>
        <dbReference type="ARBA" id="ARBA00023015"/>
    </source>
</evidence>
<gene>
    <name evidence="8" type="ORF">VV02_21470</name>
</gene>
<evidence type="ECO:0000259" key="7">
    <source>
        <dbReference type="Pfam" id="PF08281"/>
    </source>
</evidence>
<dbReference type="InterPro" id="IPR013325">
    <property type="entry name" value="RNA_pol_sigma_r2"/>
</dbReference>
<dbReference type="Proteomes" id="UP000066480">
    <property type="component" value="Chromosome"/>
</dbReference>
<accession>A0A0K1JRI4</accession>
<dbReference type="GO" id="GO:0006352">
    <property type="term" value="P:DNA-templated transcription initiation"/>
    <property type="evidence" value="ECO:0007669"/>
    <property type="project" value="InterPro"/>
</dbReference>
<keyword evidence="9" id="KW-1185">Reference proteome</keyword>
<evidence type="ECO:0000256" key="5">
    <source>
        <dbReference type="ARBA" id="ARBA00023163"/>
    </source>
</evidence>
<name>A0A0K1JRI4_9MICO</name>
<keyword evidence="2" id="KW-0805">Transcription regulation</keyword>
<dbReference type="Gene3D" id="1.10.10.10">
    <property type="entry name" value="Winged helix-like DNA-binding domain superfamily/Winged helix DNA-binding domain"/>
    <property type="match status" value="1"/>
</dbReference>
<dbReference type="EMBL" id="CP011112">
    <property type="protein sequence ID" value="AKU19175.1"/>
    <property type="molecule type" value="Genomic_DNA"/>
</dbReference>
<evidence type="ECO:0000256" key="1">
    <source>
        <dbReference type="ARBA" id="ARBA00010641"/>
    </source>
</evidence>
<dbReference type="Gene3D" id="1.10.1740.10">
    <property type="match status" value="1"/>
</dbReference>
<reference evidence="8 9" key="1">
    <citation type="submission" date="2015-03" db="EMBL/GenBank/DDBJ databases">
        <title>Luteipulveratus halotolerans sp. nov., a novel actinobacterium (Dermacoccaceae) from Sarawak, Malaysia.</title>
        <authorList>
            <person name="Juboi H."/>
            <person name="Basik A."/>
            <person name="Shamsul S.S."/>
            <person name="Arnold P."/>
            <person name="Schmitt E.K."/>
            <person name="Sanglier J.-J."/>
            <person name="Yeo T."/>
        </authorList>
    </citation>
    <scope>NUCLEOTIDE SEQUENCE [LARGE SCALE GENOMIC DNA]</scope>
    <source>
        <strain evidence="8 9">MN07-A0370</strain>
    </source>
</reference>
<dbReference type="SUPFAM" id="SSF88659">
    <property type="entry name" value="Sigma3 and sigma4 domains of RNA polymerase sigma factors"/>
    <property type="match status" value="1"/>
</dbReference>
<dbReference type="PANTHER" id="PTHR43133">
    <property type="entry name" value="RNA POLYMERASE ECF-TYPE SIGMA FACTO"/>
    <property type="match status" value="1"/>
</dbReference>
<dbReference type="InterPro" id="IPR007627">
    <property type="entry name" value="RNA_pol_sigma70_r2"/>
</dbReference>
<evidence type="ECO:0000313" key="8">
    <source>
        <dbReference type="EMBL" id="AKU19175.1"/>
    </source>
</evidence>
<protein>
    <submittedName>
        <fullName evidence="8">Uncharacterized protein</fullName>
    </submittedName>
</protein>
<dbReference type="Pfam" id="PF04542">
    <property type="entry name" value="Sigma70_r2"/>
    <property type="match status" value="1"/>
</dbReference>
<dbReference type="InterPro" id="IPR014284">
    <property type="entry name" value="RNA_pol_sigma-70_dom"/>
</dbReference>
<dbReference type="AlphaFoldDB" id="A0A0K1JRI4"/>
<comment type="similarity">
    <text evidence="1">Belongs to the sigma-70 factor family. ECF subfamily.</text>
</comment>
<sequence length="152" mass="17132">MSMTGNRYDAEDLVQETLAKVIDKWDQVDASTNPGAYVRRMLANTYISQRRRFASHEVVSDDAVSGGLRAVPDPQERLVDRDLLRSMVTTLPRQQRVIVALRYYEDQSVKEVAQIMEISEAAVRSSCHKALTSLRERARSQPGVTQPQVRGA</sequence>
<keyword evidence="4" id="KW-0238">DNA-binding</keyword>
<keyword evidence="3" id="KW-0731">Sigma factor</keyword>
<dbReference type="SUPFAM" id="SSF88946">
    <property type="entry name" value="Sigma2 domain of RNA polymerase sigma factors"/>
    <property type="match status" value="1"/>
</dbReference>
<proteinExistence type="inferred from homology"/>
<dbReference type="Pfam" id="PF08281">
    <property type="entry name" value="Sigma70_r4_2"/>
    <property type="match status" value="1"/>
</dbReference>
<evidence type="ECO:0000313" key="9">
    <source>
        <dbReference type="Proteomes" id="UP000066480"/>
    </source>
</evidence>
<dbReference type="GO" id="GO:0003677">
    <property type="term" value="F:DNA binding"/>
    <property type="evidence" value="ECO:0007669"/>
    <property type="project" value="UniProtKB-KW"/>
</dbReference>
<dbReference type="NCBIfam" id="TIGR02937">
    <property type="entry name" value="sigma70-ECF"/>
    <property type="match status" value="1"/>
</dbReference>
<dbReference type="STRING" id="571913.VV02_21470"/>
<dbReference type="InterPro" id="IPR039425">
    <property type="entry name" value="RNA_pol_sigma-70-like"/>
</dbReference>
<dbReference type="CDD" id="cd06171">
    <property type="entry name" value="Sigma70_r4"/>
    <property type="match status" value="1"/>
</dbReference>
<organism evidence="8 9">
    <name type="scientific">Luteipulveratus mongoliensis</name>
    <dbReference type="NCBI Taxonomy" id="571913"/>
    <lineage>
        <taxon>Bacteria</taxon>
        <taxon>Bacillati</taxon>
        <taxon>Actinomycetota</taxon>
        <taxon>Actinomycetes</taxon>
        <taxon>Micrococcales</taxon>
        <taxon>Dermacoccaceae</taxon>
        <taxon>Luteipulveratus</taxon>
    </lineage>
</organism>
<evidence type="ECO:0000256" key="4">
    <source>
        <dbReference type="ARBA" id="ARBA00023125"/>
    </source>
</evidence>
<dbReference type="KEGG" id="lmoi:VV02_21470"/>
<dbReference type="InterPro" id="IPR036388">
    <property type="entry name" value="WH-like_DNA-bd_sf"/>
</dbReference>
<dbReference type="GO" id="GO:0016987">
    <property type="term" value="F:sigma factor activity"/>
    <property type="evidence" value="ECO:0007669"/>
    <property type="project" value="UniProtKB-KW"/>
</dbReference>
<dbReference type="InterPro" id="IPR013324">
    <property type="entry name" value="RNA_pol_sigma_r3/r4-like"/>
</dbReference>
<dbReference type="InterPro" id="IPR013249">
    <property type="entry name" value="RNA_pol_sigma70_r4_t2"/>
</dbReference>
<evidence type="ECO:0000256" key="3">
    <source>
        <dbReference type="ARBA" id="ARBA00023082"/>
    </source>
</evidence>
<evidence type="ECO:0000259" key="6">
    <source>
        <dbReference type="Pfam" id="PF04542"/>
    </source>
</evidence>